<evidence type="ECO:0000256" key="10">
    <source>
        <dbReference type="ARBA" id="ARBA00023136"/>
    </source>
</evidence>
<dbReference type="GO" id="GO:0042760">
    <property type="term" value="P:very long-chain fatty acid catabolic process"/>
    <property type="evidence" value="ECO:0007669"/>
    <property type="project" value="TreeGrafter"/>
</dbReference>
<dbReference type="PROSITE" id="PS00211">
    <property type="entry name" value="ABC_TRANSPORTER_1"/>
    <property type="match status" value="1"/>
</dbReference>
<evidence type="ECO:0000256" key="7">
    <source>
        <dbReference type="ARBA" id="ARBA00022840"/>
    </source>
</evidence>
<feature type="transmembrane region" description="Helical" evidence="12">
    <location>
        <begin position="12"/>
        <end position="29"/>
    </location>
</feature>
<evidence type="ECO:0000259" key="14">
    <source>
        <dbReference type="PROSITE" id="PS50929"/>
    </source>
</evidence>
<evidence type="ECO:0000256" key="11">
    <source>
        <dbReference type="ARBA" id="ARBA00023140"/>
    </source>
</evidence>
<feature type="domain" description="ABC transmembrane type-1" evidence="14">
    <location>
        <begin position="93"/>
        <end position="330"/>
    </location>
</feature>
<dbReference type="InterPro" id="IPR017871">
    <property type="entry name" value="ABC_transporter-like_CS"/>
</dbReference>
<dbReference type="InterPro" id="IPR003439">
    <property type="entry name" value="ABC_transporter-like_ATP-bd"/>
</dbReference>
<evidence type="ECO:0000256" key="2">
    <source>
        <dbReference type="ARBA" id="ARBA00008575"/>
    </source>
</evidence>
<keyword evidence="10 12" id="KW-0472">Membrane</keyword>
<keyword evidence="6" id="KW-0378">Hydrolase</keyword>
<keyword evidence="3" id="KW-0813">Transport</keyword>
<dbReference type="InterPro" id="IPR036640">
    <property type="entry name" value="ABC1_TM_sf"/>
</dbReference>
<evidence type="ECO:0000313" key="15">
    <source>
        <dbReference type="EMBL" id="CAF1661332.1"/>
    </source>
</evidence>
<proteinExistence type="inferred from homology"/>
<feature type="transmembrane region" description="Helical" evidence="12">
    <location>
        <begin position="234"/>
        <end position="253"/>
    </location>
</feature>
<dbReference type="InterPro" id="IPR011527">
    <property type="entry name" value="ABC1_TM_dom"/>
</dbReference>
<sequence>MMNMAPSRRTKIFIFSSSFALIIYLIRRYRRYLRLKKSFKLVQSQKTSLMSITLLSSIGINKQFFNQLLVIIKILIPRLRSDSFVLFITHLTALISRTFLSVYIARLDGAIVKSLVQRNPRDFIRTISIFLTVAIPASFINSFIKFAESKLALAFRSKLTRYAYDSYFRNQTYYRISNLDTRLLTPDQNLTDDIETFTTTLTHLFSHLTKPFFDIAVVSWTLVVMVLEKKRARGLKEVPILTIIVIFMTFLALRKLSPRFGKLVSEEARRRGLLRFAHTRIITNAEEIAFFDGHEVEKDWILKLYYQLREQTNLIIKKKLWFIMLEQFLMKYFWHSCGMVFIAIPILTYDGSGETDDPIGDPLGISSRTEAFTVSKNLLSSGADAVERVISSYKEIAQLAGYTNRVYTMLHVFEECAHERYPLRPMTVGEDSYIEAKRKVNLNPQEGQIIESDEDIIAENLPIITPNGDVIIESLSLKITPNMHVLITGPNGCGKSSFFRIVRGLWPIYSGFLHRPNPSNFFLIPQRPYMCPGTLRDQIIYPHRMGQVRIDDNHIMEILNNVELQYIVQREGGLNVERDWKDILSGGEKQRLGLARIFYHKPKYALLDECTSAVSIDVEGKIYERVKKLGISLLTITHRPSLWTYHTHLLQFNGDGQWTFEILDREKHLTLKGEKERVESQLAGVPEIQRRLDELRQLLGEDITDDQN</sequence>
<dbReference type="FunFam" id="3.40.50.300:FF:000800">
    <property type="entry name" value="ATP-binding cassette sub-family D member 1"/>
    <property type="match status" value="1"/>
</dbReference>
<dbReference type="Proteomes" id="UP000663834">
    <property type="component" value="Unassembled WGS sequence"/>
</dbReference>
<dbReference type="AlphaFoldDB" id="A0A816FGZ1"/>
<feature type="transmembrane region" description="Helical" evidence="12">
    <location>
        <begin position="124"/>
        <end position="144"/>
    </location>
</feature>
<evidence type="ECO:0000256" key="1">
    <source>
        <dbReference type="ARBA" id="ARBA00004585"/>
    </source>
</evidence>
<evidence type="ECO:0000259" key="13">
    <source>
        <dbReference type="PROSITE" id="PS50893"/>
    </source>
</evidence>
<dbReference type="GO" id="GO:0015910">
    <property type="term" value="P:long-chain fatty acid import into peroxisome"/>
    <property type="evidence" value="ECO:0007669"/>
    <property type="project" value="TreeGrafter"/>
</dbReference>
<keyword evidence="11" id="KW-0576">Peroxisome</keyword>
<dbReference type="GO" id="GO:0005324">
    <property type="term" value="F:long-chain fatty acid transmembrane transporter activity"/>
    <property type="evidence" value="ECO:0007669"/>
    <property type="project" value="TreeGrafter"/>
</dbReference>
<dbReference type="GO" id="GO:0006635">
    <property type="term" value="P:fatty acid beta-oxidation"/>
    <property type="evidence" value="ECO:0007669"/>
    <property type="project" value="TreeGrafter"/>
</dbReference>
<comment type="caution">
    <text evidence="15">The sequence shown here is derived from an EMBL/GenBank/DDBJ whole genome shotgun (WGS) entry which is preliminary data.</text>
</comment>
<dbReference type="PROSITE" id="PS50929">
    <property type="entry name" value="ABC_TM1F"/>
    <property type="match status" value="1"/>
</dbReference>
<dbReference type="OrthoDB" id="422637at2759"/>
<evidence type="ECO:0000256" key="3">
    <source>
        <dbReference type="ARBA" id="ARBA00022448"/>
    </source>
</evidence>
<dbReference type="Pfam" id="PF06472">
    <property type="entry name" value="ABC_membrane_2"/>
    <property type="match status" value="1"/>
</dbReference>
<evidence type="ECO:0000256" key="9">
    <source>
        <dbReference type="ARBA" id="ARBA00022989"/>
    </source>
</evidence>
<dbReference type="GO" id="GO:0005778">
    <property type="term" value="C:peroxisomal membrane"/>
    <property type="evidence" value="ECO:0007669"/>
    <property type="project" value="UniProtKB-SubCell"/>
</dbReference>
<comment type="similarity">
    <text evidence="2">Belongs to the ABC transporter superfamily. ABCD family. Peroxisomal fatty acyl CoA transporter (TC 3.A.1.203) subfamily.</text>
</comment>
<gene>
    <name evidence="15" type="ORF">KQP761_LOCUS32122</name>
</gene>
<accession>A0A816FGZ1</accession>
<dbReference type="GO" id="GO:0140359">
    <property type="term" value="F:ABC-type transporter activity"/>
    <property type="evidence" value="ECO:0007669"/>
    <property type="project" value="InterPro"/>
</dbReference>
<evidence type="ECO:0000256" key="8">
    <source>
        <dbReference type="ARBA" id="ARBA00022967"/>
    </source>
</evidence>
<dbReference type="SMART" id="SM00382">
    <property type="entry name" value="AAA"/>
    <property type="match status" value="1"/>
</dbReference>
<dbReference type="Gene3D" id="1.20.1560.10">
    <property type="entry name" value="ABC transporter type 1, transmembrane domain"/>
    <property type="match status" value="1"/>
</dbReference>
<dbReference type="InterPro" id="IPR050835">
    <property type="entry name" value="ABC_transporter_sub-D"/>
</dbReference>
<dbReference type="InterPro" id="IPR003593">
    <property type="entry name" value="AAA+_ATPase"/>
</dbReference>
<name>A0A816FGZ1_9BILA</name>
<keyword evidence="4 12" id="KW-0812">Transmembrane</keyword>
<dbReference type="PANTHER" id="PTHR11384">
    <property type="entry name" value="ATP-BINDING CASSETTE, SUB-FAMILY D MEMBER"/>
    <property type="match status" value="1"/>
</dbReference>
<comment type="subcellular location">
    <subcellularLocation>
        <location evidence="1">Peroxisome membrane</location>
        <topology evidence="1">Multi-pass membrane protein</topology>
    </subcellularLocation>
</comment>
<keyword evidence="7" id="KW-0067">ATP-binding</keyword>
<keyword evidence="5" id="KW-0547">Nucleotide-binding</keyword>
<evidence type="ECO:0008006" key="17">
    <source>
        <dbReference type="Google" id="ProtNLM"/>
    </source>
</evidence>
<dbReference type="GO" id="GO:0007031">
    <property type="term" value="P:peroxisome organization"/>
    <property type="evidence" value="ECO:0007669"/>
    <property type="project" value="TreeGrafter"/>
</dbReference>
<dbReference type="PROSITE" id="PS50893">
    <property type="entry name" value="ABC_TRANSPORTER_2"/>
    <property type="match status" value="1"/>
</dbReference>
<dbReference type="PANTHER" id="PTHR11384:SF67">
    <property type="entry name" value="ATP-BINDING CASSETTE SUB-FAMILY D MEMBER 1"/>
    <property type="match status" value="1"/>
</dbReference>
<feature type="transmembrane region" description="Helical" evidence="12">
    <location>
        <begin position="49"/>
        <end position="72"/>
    </location>
</feature>
<evidence type="ECO:0000256" key="5">
    <source>
        <dbReference type="ARBA" id="ARBA00022741"/>
    </source>
</evidence>
<dbReference type="SUPFAM" id="SSF52540">
    <property type="entry name" value="P-loop containing nucleoside triphosphate hydrolases"/>
    <property type="match status" value="1"/>
</dbReference>
<reference evidence="15" key="1">
    <citation type="submission" date="2021-02" db="EMBL/GenBank/DDBJ databases">
        <authorList>
            <person name="Nowell W R."/>
        </authorList>
    </citation>
    <scope>NUCLEOTIDE SEQUENCE</scope>
</reference>
<evidence type="ECO:0000256" key="4">
    <source>
        <dbReference type="ARBA" id="ARBA00022692"/>
    </source>
</evidence>
<dbReference type="GO" id="GO:0016887">
    <property type="term" value="F:ATP hydrolysis activity"/>
    <property type="evidence" value="ECO:0007669"/>
    <property type="project" value="InterPro"/>
</dbReference>
<evidence type="ECO:0000313" key="16">
    <source>
        <dbReference type="Proteomes" id="UP000663834"/>
    </source>
</evidence>
<dbReference type="Pfam" id="PF00005">
    <property type="entry name" value="ABC_tran"/>
    <property type="match status" value="1"/>
</dbReference>
<feature type="domain" description="ABC transporter" evidence="13">
    <location>
        <begin position="456"/>
        <end position="680"/>
    </location>
</feature>
<dbReference type="EMBL" id="CAJNOW010017905">
    <property type="protein sequence ID" value="CAF1661332.1"/>
    <property type="molecule type" value="Genomic_DNA"/>
</dbReference>
<organism evidence="15 16">
    <name type="scientific">Rotaria magnacalcarata</name>
    <dbReference type="NCBI Taxonomy" id="392030"/>
    <lineage>
        <taxon>Eukaryota</taxon>
        <taxon>Metazoa</taxon>
        <taxon>Spiralia</taxon>
        <taxon>Gnathifera</taxon>
        <taxon>Rotifera</taxon>
        <taxon>Eurotatoria</taxon>
        <taxon>Bdelloidea</taxon>
        <taxon>Philodinida</taxon>
        <taxon>Philodinidae</taxon>
        <taxon>Rotaria</taxon>
    </lineage>
</organism>
<protein>
    <recommendedName>
        <fullName evidence="17">ATP-binding cassette sub-family D member 2</fullName>
    </recommendedName>
</protein>
<dbReference type="GO" id="GO:0005524">
    <property type="term" value="F:ATP binding"/>
    <property type="evidence" value="ECO:0007669"/>
    <property type="project" value="UniProtKB-KW"/>
</dbReference>
<feature type="transmembrane region" description="Helical" evidence="12">
    <location>
        <begin position="84"/>
        <end position="104"/>
    </location>
</feature>
<evidence type="ECO:0000256" key="6">
    <source>
        <dbReference type="ARBA" id="ARBA00022801"/>
    </source>
</evidence>
<keyword evidence="8" id="KW-1278">Translocase</keyword>
<evidence type="ECO:0000256" key="12">
    <source>
        <dbReference type="SAM" id="Phobius"/>
    </source>
</evidence>
<keyword evidence="9 12" id="KW-1133">Transmembrane helix</keyword>
<dbReference type="CDD" id="cd03223">
    <property type="entry name" value="ABCD_peroxisomal_ALDP"/>
    <property type="match status" value="1"/>
</dbReference>
<dbReference type="Gene3D" id="3.40.50.300">
    <property type="entry name" value="P-loop containing nucleotide triphosphate hydrolases"/>
    <property type="match status" value="1"/>
</dbReference>
<dbReference type="InterPro" id="IPR027417">
    <property type="entry name" value="P-loop_NTPase"/>
</dbReference>